<dbReference type="Proteomes" id="UP000189701">
    <property type="component" value="Unplaced"/>
</dbReference>
<feature type="compositionally biased region" description="Pro residues" evidence="2">
    <location>
        <begin position="218"/>
        <end position="238"/>
    </location>
</feature>
<dbReference type="eggNOG" id="ENOG502QPUY">
    <property type="taxonomic scope" value="Eukaryota"/>
</dbReference>
<reference evidence="5" key="2">
    <citation type="submission" date="2025-08" db="UniProtKB">
        <authorList>
            <consortium name="RefSeq"/>
        </authorList>
    </citation>
    <scope>IDENTIFICATION</scope>
    <source>
        <tissue evidence="5">Leaf</tissue>
    </source>
</reference>
<dbReference type="PANTHER" id="PTHR33470">
    <property type="entry name" value="OS01G0164075 PROTEIN"/>
    <property type="match status" value="1"/>
</dbReference>
<dbReference type="OrthoDB" id="665669at2759"/>
<accession>A0A1U7YCY6</accession>
<sequence length="414" mass="43676">MGFTSVKTLVLIQLSAVIVSSLSELSFGERIESSLIDKGQHHPIFSTVHLFVGKSPKKRSSSPTPVNKPSPSPPAKSSPPPQVKSSPPPPARSPPPPPAKSPPPPPPPAQSPKQSPPPPPAKQPPSAKPPVKPPSPSPAAQPPAMQRATPPSQPPPIQRAPPPSQPPKLPPPPAYTQPPFKTPPPPPIRSSPPPQDAYDEPLIVESPPAPPSDHEPPIVVPPPSDYEPPIVEPTPPTDQPPIITPSPPTLIPPFIPPITPPVKLPPPSIHPAGKPLIIVGHVHCKSCNSRGLPTLYKASPLQGAVVKLVCHNNARKANVQTAMTDKNGEFVIMPMSLTRADVHKCKVYLVKSPKPICNVPTNFNGGKSGALLKPILPPKPPVNPGPGPVQPPMFDFHGVGPFIFEASSKRPCKK</sequence>
<dbReference type="Pfam" id="PF01190">
    <property type="entry name" value="Pollen_Ole_e_1"/>
    <property type="match status" value="1"/>
</dbReference>
<evidence type="ECO:0000256" key="1">
    <source>
        <dbReference type="ARBA" id="ARBA00022729"/>
    </source>
</evidence>
<keyword evidence="4" id="KW-1185">Reference proteome</keyword>
<evidence type="ECO:0000256" key="3">
    <source>
        <dbReference type="SAM" id="SignalP"/>
    </source>
</evidence>
<dbReference type="RefSeq" id="XP_009796660.1">
    <property type="nucleotide sequence ID" value="XM_009798358.1"/>
</dbReference>
<dbReference type="GO" id="GO:0071944">
    <property type="term" value="C:cell periphery"/>
    <property type="evidence" value="ECO:0007669"/>
    <property type="project" value="TreeGrafter"/>
</dbReference>
<reference evidence="4" key="1">
    <citation type="journal article" date="2013" name="Genome Biol.">
        <title>Reference genomes and transcriptomes of Nicotiana sylvestris and Nicotiana tomentosiformis.</title>
        <authorList>
            <person name="Sierro N."/>
            <person name="Battey J.N."/>
            <person name="Ouadi S."/>
            <person name="Bovet L."/>
            <person name="Goepfert S."/>
            <person name="Bakaher N."/>
            <person name="Peitsch M.C."/>
            <person name="Ivanov N.V."/>
        </authorList>
    </citation>
    <scope>NUCLEOTIDE SEQUENCE [LARGE SCALE GENOMIC DNA]</scope>
</reference>
<evidence type="ECO:0000313" key="5">
    <source>
        <dbReference type="RefSeq" id="XP_009796660.1"/>
    </source>
</evidence>
<proteinExistence type="predicted"/>
<feature type="compositionally biased region" description="Pro residues" evidence="2">
    <location>
        <begin position="66"/>
        <end position="141"/>
    </location>
</feature>
<dbReference type="KEGG" id="nsy:104243205"/>
<feature type="compositionally biased region" description="Pro residues" evidence="2">
    <location>
        <begin position="151"/>
        <end position="195"/>
    </location>
</feature>
<gene>
    <name evidence="5" type="primary">LOC104243205</name>
</gene>
<name>A0A1U7YCY6_NICSY</name>
<evidence type="ECO:0000313" key="4">
    <source>
        <dbReference type="Proteomes" id="UP000189701"/>
    </source>
</evidence>
<feature type="region of interest" description="Disordered" evidence="2">
    <location>
        <begin position="53"/>
        <end position="238"/>
    </location>
</feature>
<feature type="signal peptide" evidence="3">
    <location>
        <begin position="1"/>
        <end position="28"/>
    </location>
</feature>
<protein>
    <submittedName>
        <fullName evidence="5">Pistil-specific extensin-like protein</fullName>
    </submittedName>
</protein>
<dbReference type="PANTHER" id="PTHR33470:SF17">
    <property type="entry name" value="PISTIL-SPECIFIC EXTENSIN-LIKE PROTEIN"/>
    <property type="match status" value="1"/>
</dbReference>
<organism evidence="4 5">
    <name type="scientific">Nicotiana sylvestris</name>
    <name type="common">Wood tobacco</name>
    <name type="synonym">South American tobacco</name>
    <dbReference type="NCBI Taxonomy" id="4096"/>
    <lineage>
        <taxon>Eukaryota</taxon>
        <taxon>Viridiplantae</taxon>
        <taxon>Streptophyta</taxon>
        <taxon>Embryophyta</taxon>
        <taxon>Tracheophyta</taxon>
        <taxon>Spermatophyta</taxon>
        <taxon>Magnoliopsida</taxon>
        <taxon>eudicotyledons</taxon>
        <taxon>Gunneridae</taxon>
        <taxon>Pentapetalae</taxon>
        <taxon>asterids</taxon>
        <taxon>lamiids</taxon>
        <taxon>Solanales</taxon>
        <taxon>Solanaceae</taxon>
        <taxon>Nicotianoideae</taxon>
        <taxon>Nicotianeae</taxon>
        <taxon>Nicotiana</taxon>
    </lineage>
</organism>
<dbReference type="AlphaFoldDB" id="A0A1U7YCY6"/>
<keyword evidence="1 3" id="KW-0732">Signal</keyword>
<evidence type="ECO:0000256" key="2">
    <source>
        <dbReference type="SAM" id="MobiDB-lite"/>
    </source>
</evidence>
<feature type="chain" id="PRO_5010550210" evidence="3">
    <location>
        <begin position="29"/>
        <end position="414"/>
    </location>
</feature>
<dbReference type="GeneID" id="104243205"/>